<sequence>MEVLNVLSSWAIGELFTVAKGVVLDMLDTFIKHALIVYVIKLVLKHNLFIHSLKIKIKLLGFEIEVRIKEKSAPSSQD</sequence>
<protein>
    <submittedName>
        <fullName evidence="1">Uncharacterized protein</fullName>
    </submittedName>
</protein>
<evidence type="ECO:0000313" key="1">
    <source>
        <dbReference type="EMBL" id="KOA18078.1"/>
    </source>
</evidence>
<dbReference type="RefSeq" id="WP_052222960.1">
    <property type="nucleotide sequence ID" value="NZ_LHUR01000047.1"/>
</dbReference>
<organism evidence="1 2">
    <name type="scientific">Clostridium homopropionicum DSM 5847</name>
    <dbReference type="NCBI Taxonomy" id="1121318"/>
    <lineage>
        <taxon>Bacteria</taxon>
        <taxon>Bacillati</taxon>
        <taxon>Bacillota</taxon>
        <taxon>Clostridia</taxon>
        <taxon>Eubacteriales</taxon>
        <taxon>Clostridiaceae</taxon>
        <taxon>Clostridium</taxon>
    </lineage>
</organism>
<proteinExistence type="predicted"/>
<dbReference type="Proteomes" id="UP000037043">
    <property type="component" value="Unassembled WGS sequence"/>
</dbReference>
<comment type="caution">
    <text evidence="1">The sequence shown here is derived from an EMBL/GenBank/DDBJ whole genome shotgun (WGS) entry which is preliminary data.</text>
</comment>
<reference evidence="2" key="1">
    <citation type="submission" date="2015-08" db="EMBL/GenBank/DDBJ databases">
        <title>Genome sequence of the strict anaerobe Clostridium homopropionicum LuHBu1 (DSM 5847T).</title>
        <authorList>
            <person name="Poehlein A."/>
            <person name="Beck M."/>
            <person name="Schiel-Bengelsdorf B."/>
            <person name="Bengelsdorf F.R."/>
            <person name="Daniel R."/>
            <person name="Duerre P."/>
        </authorList>
    </citation>
    <scope>NUCLEOTIDE SEQUENCE [LARGE SCALE GENOMIC DNA]</scope>
    <source>
        <strain evidence="2">DSM 5847</strain>
    </source>
</reference>
<accession>A0A0L6Z5G1</accession>
<dbReference type="EMBL" id="LHUR01000047">
    <property type="protein sequence ID" value="KOA18078.1"/>
    <property type="molecule type" value="Genomic_DNA"/>
</dbReference>
<gene>
    <name evidence="1" type="ORF">CLHOM_35290</name>
</gene>
<evidence type="ECO:0000313" key="2">
    <source>
        <dbReference type="Proteomes" id="UP000037043"/>
    </source>
</evidence>
<name>A0A0L6Z5G1_9CLOT</name>
<dbReference type="PATRIC" id="fig|1121318.3.peg.3528"/>
<keyword evidence="2" id="KW-1185">Reference proteome</keyword>
<dbReference type="AlphaFoldDB" id="A0A0L6Z5G1"/>